<dbReference type="PANTHER" id="PTHR34697">
    <property type="entry name" value="PHOSPHATIDYLGLYCEROL LYSYLTRANSFERASE"/>
    <property type="match status" value="1"/>
</dbReference>
<evidence type="ECO:0000256" key="1">
    <source>
        <dbReference type="ARBA" id="ARBA00004651"/>
    </source>
</evidence>
<evidence type="ECO:0000313" key="8">
    <source>
        <dbReference type="Proteomes" id="UP000520814"/>
    </source>
</evidence>
<dbReference type="InterPro" id="IPR051211">
    <property type="entry name" value="PG_lysyltransferase"/>
</dbReference>
<dbReference type="PANTHER" id="PTHR34697:SF2">
    <property type="entry name" value="PHOSPHATIDYLGLYCEROL LYSYLTRANSFERASE"/>
    <property type="match status" value="1"/>
</dbReference>
<keyword evidence="4" id="KW-1133">Transmembrane helix</keyword>
<dbReference type="SUPFAM" id="SSF55729">
    <property type="entry name" value="Acyl-CoA N-acyltransferases (Nat)"/>
    <property type="match status" value="1"/>
</dbReference>
<feature type="domain" description="Phosphatidylglycerol lysyltransferase C-terminal" evidence="6">
    <location>
        <begin position="7"/>
        <end position="298"/>
    </location>
</feature>
<keyword evidence="7" id="KW-0808">Transferase</keyword>
<reference evidence="7 8" key="1">
    <citation type="submission" date="2020-08" db="EMBL/GenBank/DDBJ databases">
        <title>Genomic Encyclopedia of Type Strains, Phase IV (KMG-IV): sequencing the most valuable type-strain genomes for metagenomic binning, comparative biology and taxonomic classification.</title>
        <authorList>
            <person name="Goeker M."/>
        </authorList>
    </citation>
    <scope>NUCLEOTIDE SEQUENCE [LARGE SCALE GENOMIC DNA]</scope>
    <source>
        <strain evidence="7 8">DSM 23562</strain>
    </source>
</reference>
<proteinExistence type="predicted"/>
<evidence type="ECO:0000313" key="7">
    <source>
        <dbReference type="EMBL" id="MBB6049256.1"/>
    </source>
</evidence>
<dbReference type="InterPro" id="IPR016181">
    <property type="entry name" value="Acyl_CoA_acyltransferase"/>
</dbReference>
<keyword evidence="7" id="KW-0012">Acyltransferase</keyword>
<dbReference type="AlphaFoldDB" id="A0A7W9SMA2"/>
<dbReference type="RefSeq" id="WP_184192867.1">
    <property type="nucleotide sequence ID" value="NZ_JACHGW010000001.1"/>
</dbReference>
<dbReference type="GO" id="GO:0055091">
    <property type="term" value="P:phospholipid homeostasis"/>
    <property type="evidence" value="ECO:0007669"/>
    <property type="project" value="TreeGrafter"/>
</dbReference>
<comment type="caution">
    <text evidence="7">The sequence shown here is derived from an EMBL/GenBank/DDBJ whole genome shotgun (WGS) entry which is preliminary data.</text>
</comment>
<dbReference type="EC" id="2.3.2.3" evidence="7"/>
<evidence type="ECO:0000259" key="6">
    <source>
        <dbReference type="Pfam" id="PF09924"/>
    </source>
</evidence>
<dbReference type="Proteomes" id="UP000520814">
    <property type="component" value="Unassembled WGS sequence"/>
</dbReference>
<gene>
    <name evidence="7" type="ORF">HNQ39_001018</name>
</gene>
<sequence>MSLYSLLRQYAWNATAYQIVNPGIVHWFSPEGDAVIGYVTRAGVRVVAGAPVCDEARLAAVLAAFAQEAAHAGEQVCYFGAAGRVFSLLSELAGHSVVVLGAQPVWNPQALPNWRPSLRAQLSRARNKGVTVREWPVTEAESHPELARVLGEWLARKPLPSMHFLVEPQTLAALTDKRVFVAEQGGSPLGFVTLAPIPARQGWLTEQFVRGRGAPNGTVELMLDAALRAIAADGAQYATMGLVPLSSGTWDPALYNPLWLRFTLGWVRAHGQRFYNFGGLEAFKAKFSPSGWEPIYAIANEPRFSPRTLWAIAAAFADRSPLSTITRGLFKAVRQEWRWLRQR</sequence>
<keyword evidence="3" id="KW-0812">Transmembrane</keyword>
<comment type="subcellular location">
    <subcellularLocation>
        <location evidence="1">Cell membrane</location>
        <topology evidence="1">Multi-pass membrane protein</topology>
    </subcellularLocation>
</comment>
<dbReference type="Pfam" id="PF09924">
    <property type="entry name" value="LPG_synthase_C"/>
    <property type="match status" value="1"/>
</dbReference>
<dbReference type="InterPro" id="IPR024320">
    <property type="entry name" value="LPG_synthase_C"/>
</dbReference>
<accession>A0A7W9SMA2</accession>
<keyword evidence="8" id="KW-1185">Reference proteome</keyword>
<name>A0A7W9SMA2_ARMRO</name>
<dbReference type="EMBL" id="JACHGW010000001">
    <property type="protein sequence ID" value="MBB6049256.1"/>
    <property type="molecule type" value="Genomic_DNA"/>
</dbReference>
<organism evidence="7 8">
    <name type="scientific">Armatimonas rosea</name>
    <dbReference type="NCBI Taxonomy" id="685828"/>
    <lineage>
        <taxon>Bacteria</taxon>
        <taxon>Bacillati</taxon>
        <taxon>Armatimonadota</taxon>
        <taxon>Armatimonadia</taxon>
        <taxon>Armatimonadales</taxon>
        <taxon>Armatimonadaceae</taxon>
        <taxon>Armatimonas</taxon>
    </lineage>
</organism>
<dbReference type="GO" id="GO:0005886">
    <property type="term" value="C:plasma membrane"/>
    <property type="evidence" value="ECO:0007669"/>
    <property type="project" value="UniProtKB-SubCell"/>
</dbReference>
<keyword evidence="5" id="KW-0472">Membrane</keyword>
<evidence type="ECO:0000256" key="4">
    <source>
        <dbReference type="ARBA" id="ARBA00022989"/>
    </source>
</evidence>
<protein>
    <submittedName>
        <fullName evidence="7">Phosphatidylglycerol lysyltransferase</fullName>
        <ecNumber evidence="7">2.3.2.3</ecNumber>
    </submittedName>
</protein>
<evidence type="ECO:0000256" key="3">
    <source>
        <dbReference type="ARBA" id="ARBA00022692"/>
    </source>
</evidence>
<evidence type="ECO:0000256" key="5">
    <source>
        <dbReference type="ARBA" id="ARBA00023136"/>
    </source>
</evidence>
<dbReference type="GO" id="GO:0050071">
    <property type="term" value="F:phosphatidylglycerol lysyltransferase activity"/>
    <property type="evidence" value="ECO:0007669"/>
    <property type="project" value="UniProtKB-EC"/>
</dbReference>
<keyword evidence="2" id="KW-1003">Cell membrane</keyword>
<evidence type="ECO:0000256" key="2">
    <source>
        <dbReference type="ARBA" id="ARBA00022475"/>
    </source>
</evidence>